<name>A0A9N7NBB7_STRHE</name>
<evidence type="ECO:0000256" key="1">
    <source>
        <dbReference type="SAM" id="MobiDB-lite"/>
    </source>
</evidence>
<accession>A0A9N7NBB7</accession>
<keyword evidence="3" id="KW-1185">Reference proteome</keyword>
<feature type="compositionally biased region" description="Basic and acidic residues" evidence="1">
    <location>
        <begin position="1"/>
        <end position="12"/>
    </location>
</feature>
<feature type="non-terminal residue" evidence="2">
    <location>
        <position position="1"/>
    </location>
</feature>
<feature type="non-terminal residue" evidence="2">
    <location>
        <position position="97"/>
    </location>
</feature>
<dbReference type="EMBL" id="CACSLK010027831">
    <property type="protein sequence ID" value="CAA0830732.1"/>
    <property type="molecule type" value="Genomic_DNA"/>
</dbReference>
<organism evidence="2 3">
    <name type="scientific">Striga hermonthica</name>
    <name type="common">Purple witchweed</name>
    <name type="synonym">Buchnera hermonthica</name>
    <dbReference type="NCBI Taxonomy" id="68872"/>
    <lineage>
        <taxon>Eukaryota</taxon>
        <taxon>Viridiplantae</taxon>
        <taxon>Streptophyta</taxon>
        <taxon>Embryophyta</taxon>
        <taxon>Tracheophyta</taxon>
        <taxon>Spermatophyta</taxon>
        <taxon>Magnoliopsida</taxon>
        <taxon>eudicotyledons</taxon>
        <taxon>Gunneridae</taxon>
        <taxon>Pentapetalae</taxon>
        <taxon>asterids</taxon>
        <taxon>lamiids</taxon>
        <taxon>Lamiales</taxon>
        <taxon>Orobanchaceae</taxon>
        <taxon>Buchnereae</taxon>
        <taxon>Striga</taxon>
    </lineage>
</organism>
<evidence type="ECO:0000313" key="3">
    <source>
        <dbReference type="Proteomes" id="UP001153555"/>
    </source>
</evidence>
<dbReference type="AlphaFoldDB" id="A0A9N7NBB7"/>
<gene>
    <name evidence="2" type="ORF">SHERM_26122</name>
</gene>
<protein>
    <submittedName>
        <fullName evidence="2">Uncharacterized protein</fullName>
    </submittedName>
</protein>
<reference evidence="2" key="1">
    <citation type="submission" date="2019-12" db="EMBL/GenBank/DDBJ databases">
        <authorList>
            <person name="Scholes J."/>
        </authorList>
    </citation>
    <scope>NUCLEOTIDE SEQUENCE</scope>
</reference>
<sequence>ERKEAQKEEQKHEKHKIKRNTENKINTKTKYHTCLPRQRRQICCVQIIIIYRAPNRRIRFSGRSRKAVRNLGSILITHKSKENPKHTNLCIWCWFRI</sequence>
<dbReference type="Proteomes" id="UP001153555">
    <property type="component" value="Unassembled WGS sequence"/>
</dbReference>
<feature type="region of interest" description="Disordered" evidence="1">
    <location>
        <begin position="1"/>
        <end position="23"/>
    </location>
</feature>
<evidence type="ECO:0000313" key="2">
    <source>
        <dbReference type="EMBL" id="CAA0830732.1"/>
    </source>
</evidence>
<comment type="caution">
    <text evidence="2">The sequence shown here is derived from an EMBL/GenBank/DDBJ whole genome shotgun (WGS) entry which is preliminary data.</text>
</comment>
<proteinExistence type="predicted"/>